<organism evidence="1 2">
    <name type="scientific">Sinorhizobium numidicum</name>
    <dbReference type="NCBI Taxonomy" id="680248"/>
    <lineage>
        <taxon>Bacteria</taxon>
        <taxon>Pseudomonadati</taxon>
        <taxon>Pseudomonadota</taxon>
        <taxon>Alphaproteobacteria</taxon>
        <taxon>Hyphomicrobiales</taxon>
        <taxon>Rhizobiaceae</taxon>
        <taxon>Sinorhizobium/Ensifer group</taxon>
        <taxon>Sinorhizobium</taxon>
    </lineage>
</organism>
<accession>A0ABY8CY41</accession>
<dbReference type="Proteomes" id="UP001235547">
    <property type="component" value="Chromosome 1"/>
</dbReference>
<protein>
    <submittedName>
        <fullName evidence="1">Uncharacterized protein</fullName>
    </submittedName>
</protein>
<dbReference type="EMBL" id="CP120371">
    <property type="protein sequence ID" value="WEX83566.1"/>
    <property type="molecule type" value="Genomic_DNA"/>
</dbReference>
<proteinExistence type="predicted"/>
<reference evidence="1 2" key="1">
    <citation type="submission" date="2023-03" db="EMBL/GenBank/DDBJ databases">
        <authorList>
            <person name="Kaur S."/>
            <person name="Espinosa-Saiz D."/>
            <person name="Velazquez E."/>
            <person name="Menendez E."/>
            <person name="diCenzo G.C."/>
        </authorList>
    </citation>
    <scope>NUCLEOTIDE SEQUENCE [LARGE SCALE GENOMIC DNA]</scope>
    <source>
        <strain evidence="1 2">LMG 27395</strain>
    </source>
</reference>
<sequence>MTPTETFAEEHNLCAVPADVARINRQLRNFYSAVEKIDRPGHHYIQLHNGDSVRAALARQADLWGGMGVSMVLAEMPETWPPKYRASVAYHLSPLLDEVINS</sequence>
<gene>
    <name evidence="1" type="ORF">PYH38_002351</name>
</gene>
<evidence type="ECO:0000313" key="2">
    <source>
        <dbReference type="Proteomes" id="UP001235547"/>
    </source>
</evidence>
<name>A0ABY8CY41_9HYPH</name>
<dbReference type="RefSeq" id="WP_280734393.1">
    <property type="nucleotide sequence ID" value="NZ_CP120368.1"/>
</dbReference>
<keyword evidence="2" id="KW-1185">Reference proteome</keyword>
<evidence type="ECO:0000313" key="1">
    <source>
        <dbReference type="EMBL" id="WEX83566.1"/>
    </source>
</evidence>